<keyword evidence="3" id="KW-1185">Reference proteome</keyword>
<feature type="compositionally biased region" description="Basic and acidic residues" evidence="1">
    <location>
        <begin position="718"/>
        <end position="742"/>
    </location>
</feature>
<dbReference type="RefSeq" id="XP_062629085.1">
    <property type="nucleotide sequence ID" value="XM_062773101.1"/>
</dbReference>
<feature type="compositionally biased region" description="Polar residues" evidence="1">
    <location>
        <begin position="354"/>
        <end position="371"/>
    </location>
</feature>
<evidence type="ECO:0000313" key="2">
    <source>
        <dbReference type="EMBL" id="WOO83053.1"/>
    </source>
</evidence>
<feature type="region of interest" description="Disordered" evidence="1">
    <location>
        <begin position="549"/>
        <end position="761"/>
    </location>
</feature>
<accession>A0AAF1BS69</accession>
<dbReference type="AlphaFoldDB" id="A0AAF1BS69"/>
<sequence>MLLQVFKSFNPAILFAPLSFRSERFLHVPAGKIVEYEPDQSLGLKSGFLAAIKDEEARRNACYILLGHGENLLEIMNHRFFKADIGKVLPQECLIAKDELANLLRTPEWLHATPSEQVVLELLQHVEKMAKLVQQATYSANKLTARAIEAKKVPREIIFKLYGLPQLDHVVDRFEAFYIHEKVYQAVADSVRKSITGAAVKELLVRGPLGWAELWVETSVRVVEEFETKGAFGRGSVFKESPGYPRTHDKARAVAIATLPALHRRRLDTIASMESAKDRYRARISLTPESLLDGLWRELLNVWGPGGTESSREDGGTASGPSSRKRPERSSSDPQPRRASMLDRGRQFVRRMSGNGSDTMQTVSTYSSGNSTAVPPTILAPDVSMTARFSTTATATETLDMDYTRRYPVKWTEHADPAARARAYHAWRSRATGHIGPANVPVGYLPTTAELTLAGYSPAAVDALWSTGELPTDEQGPAKWELAYEISKDLRPRKDKEYHVHRTTGRGLVIVPRNRALDNFDVDNRLEKATAKLWVVKRRQDRSGVRFEGDYVSSSEDDRPPSPGHWERRGKSEAIDALNRLRARLDSRRNGQRSTPPLRQIPGPLRSPFVGITPPPPTRANSVSAMQVTDVGSGGRAREPATAVQDTAPAGPSRETTTVGKKQTPPSSPQRSRWFSDNAEAGPSRPKHGKSRNSSTDIATGSAPRPRTTKPTAPHSSSKTDNKATPKGKEKAEPQTRPELRRSVPYSPPAEPPKVRISQAPATTRGLDVLALPSGTAVEAVRRRTGDLFMGSGLPQGEEQAGTWHVLNNPPPSWRDMATTSPHRERVSKNRSRSRRMPTKADVDEMDSMLKHLDDMAKLRYKALRGELVPLPTARNRSPPDARDVVTPRSSPPEVPAPTGTETDDEFFECESFGHH</sequence>
<feature type="compositionally biased region" description="Polar residues" evidence="1">
    <location>
        <begin position="654"/>
        <end position="675"/>
    </location>
</feature>
<feature type="compositionally biased region" description="Basic residues" evidence="1">
    <location>
        <begin position="829"/>
        <end position="838"/>
    </location>
</feature>
<gene>
    <name evidence="2" type="ORF">LOC62_04G006533</name>
</gene>
<feature type="region of interest" description="Disordered" evidence="1">
    <location>
        <begin position="870"/>
        <end position="906"/>
    </location>
</feature>
<evidence type="ECO:0000256" key="1">
    <source>
        <dbReference type="SAM" id="MobiDB-lite"/>
    </source>
</evidence>
<dbReference type="EMBL" id="CP086717">
    <property type="protein sequence ID" value="WOO83053.1"/>
    <property type="molecule type" value="Genomic_DNA"/>
</dbReference>
<protein>
    <submittedName>
        <fullName evidence="2">Uncharacterized protein</fullName>
    </submittedName>
</protein>
<evidence type="ECO:0000313" key="3">
    <source>
        <dbReference type="Proteomes" id="UP000827549"/>
    </source>
</evidence>
<name>A0AAF1BS69_9TREE</name>
<feature type="compositionally biased region" description="Basic and acidic residues" evidence="1">
    <location>
        <begin position="556"/>
        <end position="574"/>
    </location>
</feature>
<reference evidence="2" key="1">
    <citation type="submission" date="2023-10" db="EMBL/GenBank/DDBJ databases">
        <authorList>
            <person name="Noh H."/>
        </authorList>
    </citation>
    <scope>NUCLEOTIDE SEQUENCE</scope>
    <source>
        <strain evidence="2">DUCC4014</strain>
    </source>
</reference>
<proteinExistence type="predicted"/>
<dbReference type="Proteomes" id="UP000827549">
    <property type="component" value="Chromosome 4"/>
</dbReference>
<feature type="compositionally biased region" description="Low complexity" evidence="1">
    <location>
        <begin position="703"/>
        <end position="714"/>
    </location>
</feature>
<organism evidence="2 3">
    <name type="scientific">Vanrija pseudolonga</name>
    <dbReference type="NCBI Taxonomy" id="143232"/>
    <lineage>
        <taxon>Eukaryota</taxon>
        <taxon>Fungi</taxon>
        <taxon>Dikarya</taxon>
        <taxon>Basidiomycota</taxon>
        <taxon>Agaricomycotina</taxon>
        <taxon>Tremellomycetes</taxon>
        <taxon>Trichosporonales</taxon>
        <taxon>Trichosporonaceae</taxon>
        <taxon>Vanrija</taxon>
    </lineage>
</organism>
<feature type="region of interest" description="Disordered" evidence="1">
    <location>
        <begin position="809"/>
        <end position="841"/>
    </location>
</feature>
<dbReference type="GeneID" id="87809755"/>
<feature type="region of interest" description="Disordered" evidence="1">
    <location>
        <begin position="304"/>
        <end position="371"/>
    </location>
</feature>